<dbReference type="RefSeq" id="WP_157735837.1">
    <property type="nucleotide sequence ID" value="NZ_CP018632.1"/>
</dbReference>
<sequence>MNLCYEHRLNVQLKGIAHCLKTTLASVAETSWSYTNNRLTAETSESDSNPEQCLTLNLNNDAWLKVAPLAPGGLICEDLLIQSDVKSFSTLQHFVNDSGFTAKAVCLMTSEQFHSRFRPDSQGHSLRSDRSTYRLLIMMPDATERSQDKTFIQKILSLLGTLITEPEQTSIECIHKDTFGATNSRELLTQLRAQNSGFYRLGVTAMTPDRKTMLAALMGNASLALCGNSGSLADAFQFGLPVVMWNRAGTTVVDPINRFSLEWFRHGCRTSKSMIASQQQDYWLRLQTGGRSAIAVSNKSSQLHCTIEKWLIHNNSGPAHSITLQGPQDVRSIMEKSITGSDLVLTSAFTPARNPGGLQQLRISIGRKHRKFIKFRHSPTQFIEDSEVRWLRAFKHTRS</sequence>
<dbReference type="Proteomes" id="UP000250079">
    <property type="component" value="Chromosome"/>
</dbReference>
<proteinExistence type="predicted"/>
<evidence type="ECO:0000313" key="1">
    <source>
        <dbReference type="EMBL" id="ASJ71678.1"/>
    </source>
</evidence>
<accession>A0A2Z2NPU0</accession>
<name>A0A2Z2NPU0_9GAMM</name>
<dbReference type="EMBL" id="CP018632">
    <property type="protein sequence ID" value="ASJ71678.1"/>
    <property type="molecule type" value="Genomic_DNA"/>
</dbReference>
<dbReference type="KEGG" id="gai:IMCC3135_07875"/>
<gene>
    <name evidence="1" type="ORF">IMCC3135_07875</name>
</gene>
<organism evidence="1 2">
    <name type="scientific">Granulosicoccus antarcticus IMCC3135</name>
    <dbReference type="NCBI Taxonomy" id="1192854"/>
    <lineage>
        <taxon>Bacteria</taxon>
        <taxon>Pseudomonadati</taxon>
        <taxon>Pseudomonadota</taxon>
        <taxon>Gammaproteobacteria</taxon>
        <taxon>Chromatiales</taxon>
        <taxon>Granulosicoccaceae</taxon>
        <taxon>Granulosicoccus</taxon>
    </lineage>
</organism>
<evidence type="ECO:0000313" key="2">
    <source>
        <dbReference type="Proteomes" id="UP000250079"/>
    </source>
</evidence>
<protein>
    <submittedName>
        <fullName evidence="1">Uncharacterized protein</fullName>
    </submittedName>
</protein>
<reference evidence="1 2" key="1">
    <citation type="submission" date="2016-12" db="EMBL/GenBank/DDBJ databases">
        <authorList>
            <person name="Song W.-J."/>
            <person name="Kurnit D.M."/>
        </authorList>
    </citation>
    <scope>NUCLEOTIDE SEQUENCE [LARGE SCALE GENOMIC DNA]</scope>
    <source>
        <strain evidence="1 2">IMCC3135</strain>
    </source>
</reference>
<dbReference type="AlphaFoldDB" id="A0A2Z2NPU0"/>
<keyword evidence="2" id="KW-1185">Reference proteome</keyword>